<dbReference type="GO" id="GO:0016787">
    <property type="term" value="F:hydrolase activity"/>
    <property type="evidence" value="ECO:0007669"/>
    <property type="project" value="UniProtKB-KW"/>
</dbReference>
<organism evidence="6 7">
    <name type="scientific">Haemophilus ducreyi</name>
    <dbReference type="NCBI Taxonomy" id="730"/>
    <lineage>
        <taxon>Bacteria</taxon>
        <taxon>Pseudomonadati</taxon>
        <taxon>Pseudomonadota</taxon>
        <taxon>Gammaproteobacteria</taxon>
        <taxon>Pasteurellales</taxon>
        <taxon>Pasteurellaceae</taxon>
        <taxon>Haemophilus</taxon>
    </lineage>
</organism>
<evidence type="ECO:0000313" key="7">
    <source>
        <dbReference type="Proteomes" id="UP000060132"/>
    </source>
</evidence>
<evidence type="ECO:0000313" key="6">
    <source>
        <dbReference type="EMBL" id="AKO31694.1"/>
    </source>
</evidence>
<dbReference type="SUPFAM" id="SSF52151">
    <property type="entry name" value="FabD/lysophospholipase-like"/>
    <property type="match status" value="1"/>
</dbReference>
<dbReference type="Proteomes" id="UP000060132">
    <property type="component" value="Chromosome"/>
</dbReference>
<dbReference type="RefSeq" id="WP_010944132.1">
    <property type="nucleotide sequence ID" value="NZ_CP011218.1"/>
</dbReference>
<dbReference type="AlphaFoldDB" id="A0AAC9EN16"/>
<dbReference type="Gene3D" id="3.40.1090.10">
    <property type="entry name" value="Cytosolic phospholipase A2 catalytic domain"/>
    <property type="match status" value="1"/>
</dbReference>
<accession>A0AAC9EN16</accession>
<name>A0AAC9EN16_HAEDC</name>
<dbReference type="Pfam" id="PF01734">
    <property type="entry name" value="Patatin"/>
    <property type="match status" value="1"/>
</dbReference>
<keyword evidence="2" id="KW-0442">Lipid degradation</keyword>
<evidence type="ECO:0000256" key="4">
    <source>
        <dbReference type="PROSITE-ProRule" id="PRU01161"/>
    </source>
</evidence>
<dbReference type="PROSITE" id="PS51635">
    <property type="entry name" value="PNPLA"/>
    <property type="match status" value="1"/>
</dbReference>
<dbReference type="InterPro" id="IPR050301">
    <property type="entry name" value="NTE"/>
</dbReference>
<evidence type="ECO:0000259" key="5">
    <source>
        <dbReference type="PROSITE" id="PS51635"/>
    </source>
</evidence>
<protein>
    <submittedName>
        <fullName evidence="6">Patatin</fullName>
    </submittedName>
</protein>
<evidence type="ECO:0000256" key="1">
    <source>
        <dbReference type="ARBA" id="ARBA00022801"/>
    </source>
</evidence>
<keyword evidence="1" id="KW-0378">Hydrolase</keyword>
<reference evidence="6 7" key="1">
    <citation type="journal article" date="2015" name="PLoS Negl. Trop. Dis.">
        <title>Haemophilus ducreyi Cutaneous Ulcer Strains Are Nearly Identical to Class I Genital Ulcer Strains.</title>
        <authorList>
            <person name="Gangaiah D."/>
            <person name="Webb K.M."/>
            <person name="Humphreys T.L."/>
            <person name="Fortney K.R."/>
            <person name="Toh E."/>
            <person name="Tai A."/>
            <person name="Katz S.S."/>
            <person name="Pillay A."/>
            <person name="Chen C.Y."/>
            <person name="Roberts S.A."/>
            <person name="Munson R.S.Jr."/>
            <person name="Spinola S.M."/>
        </authorList>
    </citation>
    <scope>NUCLEOTIDE SEQUENCE [LARGE SCALE GENOMIC DNA]</scope>
    <source>
        <strain evidence="7">CLU2</strain>
    </source>
</reference>
<evidence type="ECO:0000256" key="3">
    <source>
        <dbReference type="ARBA" id="ARBA00023098"/>
    </source>
</evidence>
<dbReference type="InterPro" id="IPR002641">
    <property type="entry name" value="PNPLA_dom"/>
</dbReference>
<dbReference type="GO" id="GO:0016042">
    <property type="term" value="P:lipid catabolic process"/>
    <property type="evidence" value="ECO:0007669"/>
    <property type="project" value="UniProtKB-KW"/>
</dbReference>
<feature type="domain" description="PNPLA" evidence="5">
    <location>
        <begin position="62"/>
        <end position="258"/>
    </location>
</feature>
<proteinExistence type="predicted"/>
<gene>
    <name evidence="6" type="ORF">RZ57_00280</name>
</gene>
<evidence type="ECO:0000256" key="2">
    <source>
        <dbReference type="ARBA" id="ARBA00022963"/>
    </source>
</evidence>
<dbReference type="OMA" id="LVRWRCG"/>
<keyword evidence="3" id="KW-0443">Lipid metabolism</keyword>
<feature type="short sequence motif" description="GXSXG" evidence="4">
    <location>
        <begin position="105"/>
        <end position="109"/>
    </location>
</feature>
<dbReference type="InterPro" id="IPR016035">
    <property type="entry name" value="Acyl_Trfase/lysoPLipase"/>
</dbReference>
<dbReference type="PROSITE" id="PS51257">
    <property type="entry name" value="PROKAR_LIPOPROTEIN"/>
    <property type="match status" value="1"/>
</dbReference>
<dbReference type="PANTHER" id="PTHR14226">
    <property type="entry name" value="NEUROPATHY TARGET ESTERASE/SWISS CHEESE D.MELANOGASTER"/>
    <property type="match status" value="1"/>
</dbReference>
<sequence length="457" mass="50967">MKLPQTLSLKKCVAYLAITMLSACHLVNYTPVQTIKHITPNEGYRLHHAMLNSSDDGNLIILMFSGGGARAASLGYGVLEELKKTKVKSTSRGKSLLDQIDIVYGVSGGSVLASYFALEGRDTIPKFEENFLKNNFQEAVINNIFSFSNLKRLLSPQFGRGELLQEQFNVALYKGRTFNDLVKERKGPFAVISATDMNAGQKITFIQDMFDGLCLNLNDLEIARAVAASSSVPLIFTPLTLNNNGGHCSFKIPKEYIVHKKTQGNGLKTQTVEEVEHTLSAYQNSEERPFIHLVDGGLTDNIGLASLLEKSEVTGMEQIYKQIQKTNLHNIIVINVNAQNQVMNDIDKSPNIPSLKNVFNTIVNIPINNTTQLTLRRFREFTDAWNKQIEKTTGKKITIHFVSLNMKDLPEGQLKQDVLNIGTSFYLPSDDVNKLRRAAAILLKQSPEYQKALQSLQ</sequence>
<dbReference type="PANTHER" id="PTHR14226:SF78">
    <property type="entry name" value="SLR0060 PROTEIN"/>
    <property type="match status" value="1"/>
</dbReference>
<dbReference type="EMBL" id="CP011219">
    <property type="protein sequence ID" value="AKO31694.1"/>
    <property type="molecule type" value="Genomic_DNA"/>
</dbReference>
<comment type="caution">
    <text evidence="4">Lacks conserved residue(s) required for the propagation of feature annotation.</text>
</comment>